<comment type="caution">
    <text evidence="2">The sequence shown here is derived from an EMBL/GenBank/DDBJ whole genome shotgun (WGS) entry which is preliminary data.</text>
</comment>
<protein>
    <submittedName>
        <fullName evidence="2">Uncharacterized protein</fullName>
    </submittedName>
</protein>
<feature type="chain" id="PRO_5040125551" evidence="1">
    <location>
        <begin position="18"/>
        <end position="160"/>
    </location>
</feature>
<evidence type="ECO:0000313" key="2">
    <source>
        <dbReference type="EMBL" id="KAJ8335437.1"/>
    </source>
</evidence>
<dbReference type="EMBL" id="JAINUF010000020">
    <property type="protein sequence ID" value="KAJ8335437.1"/>
    <property type="molecule type" value="Genomic_DNA"/>
</dbReference>
<feature type="signal peptide" evidence="1">
    <location>
        <begin position="1"/>
        <end position="17"/>
    </location>
</feature>
<dbReference type="AlphaFoldDB" id="A0A9Q1EB08"/>
<keyword evidence="1" id="KW-0732">Signal</keyword>
<name>A0A9Q1EB08_SYNKA</name>
<reference evidence="2" key="1">
    <citation type="journal article" date="2023" name="Science">
        <title>Genome structures resolve the early diversification of teleost fishes.</title>
        <authorList>
            <person name="Parey E."/>
            <person name="Louis A."/>
            <person name="Montfort J."/>
            <person name="Bouchez O."/>
            <person name="Roques C."/>
            <person name="Iampietro C."/>
            <person name="Lluch J."/>
            <person name="Castinel A."/>
            <person name="Donnadieu C."/>
            <person name="Desvignes T."/>
            <person name="Floi Bucao C."/>
            <person name="Jouanno E."/>
            <person name="Wen M."/>
            <person name="Mejri S."/>
            <person name="Dirks R."/>
            <person name="Jansen H."/>
            <person name="Henkel C."/>
            <person name="Chen W.J."/>
            <person name="Zahm M."/>
            <person name="Cabau C."/>
            <person name="Klopp C."/>
            <person name="Thompson A.W."/>
            <person name="Robinson-Rechavi M."/>
            <person name="Braasch I."/>
            <person name="Lecointre G."/>
            <person name="Bobe J."/>
            <person name="Postlethwait J.H."/>
            <person name="Berthelot C."/>
            <person name="Roest Crollius H."/>
            <person name="Guiguen Y."/>
        </authorList>
    </citation>
    <scope>NUCLEOTIDE SEQUENCE</scope>
    <source>
        <strain evidence="2">WJC10195</strain>
    </source>
</reference>
<sequence length="160" mass="18509">MPLKALLCCKCSWAVIGVEFQTTTVPSSFGRALLAPCNRAWRSEYRSNLINIVYGLLEPPDHAWISNLACRASGPGPWATRGFRDSEYRAVRCAKKLSRCTLMELWFQDMEWDKPTSSTGPLPPFTHHPNIHFQHDHFKGNKHWLVFTARRLQLREWLPM</sequence>
<gene>
    <name evidence="2" type="ORF">SKAU_G00387790</name>
</gene>
<dbReference type="Proteomes" id="UP001152622">
    <property type="component" value="Chromosome 20"/>
</dbReference>
<accession>A0A9Q1EB08</accession>
<evidence type="ECO:0000256" key="1">
    <source>
        <dbReference type="SAM" id="SignalP"/>
    </source>
</evidence>
<proteinExistence type="predicted"/>
<evidence type="ECO:0000313" key="3">
    <source>
        <dbReference type="Proteomes" id="UP001152622"/>
    </source>
</evidence>
<organism evidence="2 3">
    <name type="scientific">Synaphobranchus kaupii</name>
    <name type="common">Kaup's arrowtooth eel</name>
    <dbReference type="NCBI Taxonomy" id="118154"/>
    <lineage>
        <taxon>Eukaryota</taxon>
        <taxon>Metazoa</taxon>
        <taxon>Chordata</taxon>
        <taxon>Craniata</taxon>
        <taxon>Vertebrata</taxon>
        <taxon>Euteleostomi</taxon>
        <taxon>Actinopterygii</taxon>
        <taxon>Neopterygii</taxon>
        <taxon>Teleostei</taxon>
        <taxon>Anguilliformes</taxon>
        <taxon>Synaphobranchidae</taxon>
        <taxon>Synaphobranchus</taxon>
    </lineage>
</organism>
<keyword evidence="3" id="KW-1185">Reference proteome</keyword>